<accession>A0A9X1IQZ0</accession>
<evidence type="ECO:0000313" key="1">
    <source>
        <dbReference type="EMBL" id="MCB5162616.1"/>
    </source>
</evidence>
<proteinExistence type="predicted"/>
<gene>
    <name evidence="1" type="ORF">LG368_12000</name>
</gene>
<reference evidence="1" key="1">
    <citation type="submission" date="2021-10" db="EMBL/GenBank/DDBJ databases">
        <title>Marinomonas pontica sp. nov., isolated from the Black Sea.</title>
        <authorList>
            <person name="Zhao L.-H."/>
            <person name="Xue J.-H."/>
        </authorList>
    </citation>
    <scope>NUCLEOTIDE SEQUENCE</scope>
    <source>
        <strain evidence="1">E8</strain>
    </source>
</reference>
<dbReference type="Proteomes" id="UP001139095">
    <property type="component" value="Unassembled WGS sequence"/>
</dbReference>
<comment type="caution">
    <text evidence="1">The sequence shown here is derived from an EMBL/GenBank/DDBJ whole genome shotgun (WGS) entry which is preliminary data.</text>
</comment>
<dbReference type="RefSeq" id="WP_226754962.1">
    <property type="nucleotide sequence ID" value="NZ_JAJATW010000019.1"/>
</dbReference>
<sequence>MDDLSADNRREVKTAESVDVQASDQMDLFSDLLLPKNKKSEYSNTIDIYDAIPKYVWSKTREHEDLKSATITRTCTIRGRKLTVKLKPAIIDKGESVVLIYPGQREEIVEDALRKIAVNGQGRYVNGKAGVEFSIYSLLKELERMGHSYSFEEVRESLFVCRGSVLECYSEDGESVINSNLFGLLALASKKDVQNKQSSKCYVQFNHLVNESIMGLTFRQYNYQVGMRIRSPLARFVYKRMAQYWIQASEANPYEPSLISMLEQTPRGASDNIRANLRAMRNALKVLEEHEVISRYVEEKVLQGKQKIIDVRFKIYPHKKFVEETIDANQSKKSLLKKTS</sequence>
<evidence type="ECO:0000313" key="2">
    <source>
        <dbReference type="Proteomes" id="UP001139095"/>
    </source>
</evidence>
<organism evidence="1 2">
    <name type="scientific">Marinomonas algarum</name>
    <dbReference type="NCBI Taxonomy" id="2883105"/>
    <lineage>
        <taxon>Bacteria</taxon>
        <taxon>Pseudomonadati</taxon>
        <taxon>Pseudomonadota</taxon>
        <taxon>Gammaproteobacteria</taxon>
        <taxon>Oceanospirillales</taxon>
        <taxon>Oceanospirillaceae</taxon>
        <taxon>Marinomonas</taxon>
    </lineage>
</organism>
<name>A0A9X1IQZ0_9GAMM</name>
<keyword evidence="2" id="KW-1185">Reference proteome</keyword>
<dbReference type="AlphaFoldDB" id="A0A9X1IQZ0"/>
<protein>
    <submittedName>
        <fullName evidence="1">Plasmid replication protein</fullName>
    </submittedName>
</protein>
<dbReference type="EMBL" id="JAJATW010000019">
    <property type="protein sequence ID" value="MCB5162616.1"/>
    <property type="molecule type" value="Genomic_DNA"/>
</dbReference>